<comment type="caution">
    <text evidence="1">The sequence shown here is derived from an EMBL/GenBank/DDBJ whole genome shotgun (WGS) entry which is preliminary data.</text>
</comment>
<proteinExistence type="predicted"/>
<sequence>MKNNGENWTAWDDKTWIWDKKINPKVLFKNPRQSNLMNLAEVYLLRALVVFGTALFRQKVHSSIGFNFVRTTGAVALGSRQTVRYVLRLFLQLLLRHFKILRRYMRIAINPPSLNYK</sequence>
<evidence type="ECO:0000313" key="2">
    <source>
        <dbReference type="Proteomes" id="UP000178999"/>
    </source>
</evidence>
<dbReference type="AlphaFoldDB" id="A0A1F8CVF0"/>
<protein>
    <submittedName>
        <fullName evidence="1">Uncharacterized protein</fullName>
    </submittedName>
</protein>
<organism evidence="1 2">
    <name type="scientific">Candidatus Woesebacteria bacterium RIFOXYB1_FULL_38_16</name>
    <dbReference type="NCBI Taxonomy" id="1802538"/>
    <lineage>
        <taxon>Bacteria</taxon>
        <taxon>Candidatus Woeseibacteriota</taxon>
    </lineage>
</organism>
<dbReference type="Proteomes" id="UP000178999">
    <property type="component" value="Unassembled WGS sequence"/>
</dbReference>
<gene>
    <name evidence="1" type="ORF">A2382_00050</name>
</gene>
<reference evidence="1 2" key="1">
    <citation type="journal article" date="2016" name="Nat. Commun.">
        <title>Thousands of microbial genomes shed light on interconnected biogeochemical processes in an aquifer system.</title>
        <authorList>
            <person name="Anantharaman K."/>
            <person name="Brown C.T."/>
            <person name="Hug L.A."/>
            <person name="Sharon I."/>
            <person name="Castelle C.J."/>
            <person name="Probst A.J."/>
            <person name="Thomas B.C."/>
            <person name="Singh A."/>
            <person name="Wilkins M.J."/>
            <person name="Karaoz U."/>
            <person name="Brodie E.L."/>
            <person name="Williams K.H."/>
            <person name="Hubbard S.S."/>
            <person name="Banfield J.F."/>
        </authorList>
    </citation>
    <scope>NUCLEOTIDE SEQUENCE [LARGE SCALE GENOMIC DNA]</scope>
</reference>
<name>A0A1F8CVF0_9BACT</name>
<accession>A0A1F8CVF0</accession>
<dbReference type="EMBL" id="MGHY01000013">
    <property type="protein sequence ID" value="OGM79535.1"/>
    <property type="molecule type" value="Genomic_DNA"/>
</dbReference>
<evidence type="ECO:0000313" key="1">
    <source>
        <dbReference type="EMBL" id="OGM79535.1"/>
    </source>
</evidence>